<keyword evidence="2" id="KW-1185">Reference proteome</keyword>
<evidence type="ECO:0000313" key="2">
    <source>
        <dbReference type="Proteomes" id="UP000316225"/>
    </source>
</evidence>
<dbReference type="RefSeq" id="WP_145395708.1">
    <property type="nucleotide sequence ID" value="NZ_VLKU01000001.1"/>
</dbReference>
<sequence>MAEPVSTTVTIATEHGSRYLQQLAKHWAHKFATEFDPTHASIVNDEGKGVELDASASQLSIRAFAADAETLAPWRQVVEDHIARFAFREELTFDWTA</sequence>
<dbReference type="Gene3D" id="3.30.310.50">
    <property type="entry name" value="Alpha-D-phosphohexomutase, C-terminal domain"/>
    <property type="match status" value="1"/>
</dbReference>
<dbReference type="OrthoDB" id="9806511at2"/>
<organism evidence="1 2">
    <name type="scientific">Paracoccus sulfuroxidans</name>
    <dbReference type="NCBI Taxonomy" id="384678"/>
    <lineage>
        <taxon>Bacteria</taxon>
        <taxon>Pseudomonadati</taxon>
        <taxon>Pseudomonadota</taxon>
        <taxon>Alphaproteobacteria</taxon>
        <taxon>Rhodobacterales</taxon>
        <taxon>Paracoccaceae</taxon>
        <taxon>Paracoccus</taxon>
    </lineage>
</organism>
<dbReference type="EMBL" id="VLKU01000001">
    <property type="protein sequence ID" value="TWI37917.1"/>
    <property type="molecule type" value="Genomic_DNA"/>
</dbReference>
<dbReference type="InterPro" id="IPR014543">
    <property type="entry name" value="UCP028291"/>
</dbReference>
<dbReference type="AlphaFoldDB" id="A0A562P0C9"/>
<proteinExistence type="predicted"/>
<protein>
    <recommendedName>
        <fullName evidence="3">DUF2218 domain-containing protein</fullName>
    </recommendedName>
</protein>
<name>A0A562P0C9_9RHOB</name>
<comment type="caution">
    <text evidence="1">The sequence shown here is derived from an EMBL/GenBank/DDBJ whole genome shotgun (WGS) entry which is preliminary data.</text>
</comment>
<accession>A0A562P0C9</accession>
<reference evidence="1 2" key="1">
    <citation type="journal article" date="2015" name="Stand. Genomic Sci.">
        <title>Genomic Encyclopedia of Bacterial and Archaeal Type Strains, Phase III: the genomes of soil and plant-associated and newly described type strains.</title>
        <authorList>
            <person name="Whitman W.B."/>
            <person name="Woyke T."/>
            <person name="Klenk H.P."/>
            <person name="Zhou Y."/>
            <person name="Lilburn T.G."/>
            <person name="Beck B.J."/>
            <person name="De Vos P."/>
            <person name="Vandamme P."/>
            <person name="Eisen J.A."/>
            <person name="Garrity G."/>
            <person name="Hugenholtz P."/>
            <person name="Kyrpides N.C."/>
        </authorList>
    </citation>
    <scope>NUCLEOTIDE SEQUENCE [LARGE SCALE GENOMIC DNA]</scope>
    <source>
        <strain evidence="1 2">CGMCC 1.5364</strain>
    </source>
</reference>
<evidence type="ECO:0000313" key="1">
    <source>
        <dbReference type="EMBL" id="TWI37917.1"/>
    </source>
</evidence>
<dbReference type="Proteomes" id="UP000316225">
    <property type="component" value="Unassembled WGS sequence"/>
</dbReference>
<evidence type="ECO:0008006" key="3">
    <source>
        <dbReference type="Google" id="ProtNLM"/>
    </source>
</evidence>
<dbReference type="Pfam" id="PF09981">
    <property type="entry name" value="DUF2218"/>
    <property type="match status" value="1"/>
</dbReference>
<dbReference type="PIRSF" id="PIRSF028291">
    <property type="entry name" value="UCP028291"/>
    <property type="match status" value="1"/>
</dbReference>
<gene>
    <name evidence="1" type="ORF">IQ24_00048</name>
</gene>